<dbReference type="PATRIC" id="fig|1203610.3.peg.4978"/>
<dbReference type="Pfam" id="PF01924">
    <property type="entry name" value="HypD"/>
    <property type="match status" value="1"/>
</dbReference>
<evidence type="ECO:0000256" key="1">
    <source>
        <dbReference type="ARBA" id="ARBA00007888"/>
    </source>
</evidence>
<reference evidence="4 5" key="1">
    <citation type="submission" date="2013-04" db="EMBL/GenBank/DDBJ databases">
        <title>The Genome Sequence of Parabacteroides gordonii DSM 23371.</title>
        <authorList>
            <consortium name="The Broad Institute Genomics Platform"/>
            <person name="Earl A."/>
            <person name="Ward D."/>
            <person name="Feldgarden M."/>
            <person name="Gevers D."/>
            <person name="Martens E."/>
            <person name="Sakamoto M."/>
            <person name="Benno Y."/>
            <person name="Suzuki N."/>
            <person name="Matsunaga N."/>
            <person name="Koshihara K."/>
            <person name="Seki M."/>
            <person name="Komiya H."/>
            <person name="Walker B."/>
            <person name="Young S."/>
            <person name="Zeng Q."/>
            <person name="Gargeya S."/>
            <person name="Fitzgerald M."/>
            <person name="Haas B."/>
            <person name="Abouelleil A."/>
            <person name="Allen A.W."/>
            <person name="Alvarado L."/>
            <person name="Arachchi H.M."/>
            <person name="Berlin A.M."/>
            <person name="Chapman S.B."/>
            <person name="Gainer-Dewar J."/>
            <person name="Goldberg J."/>
            <person name="Griggs A."/>
            <person name="Gujja S."/>
            <person name="Hansen M."/>
            <person name="Howarth C."/>
            <person name="Imamovic A."/>
            <person name="Ireland A."/>
            <person name="Larimer J."/>
            <person name="McCowan C."/>
            <person name="Murphy C."/>
            <person name="Pearson M."/>
            <person name="Poon T.W."/>
            <person name="Priest M."/>
            <person name="Roberts A."/>
            <person name="Saif S."/>
            <person name="Shea T."/>
            <person name="Sisk P."/>
            <person name="Sykes S."/>
            <person name="Wortman J."/>
            <person name="Nusbaum C."/>
            <person name="Birren B."/>
        </authorList>
    </citation>
    <scope>NUCLEOTIDE SEQUENCE [LARGE SCALE GENOMIC DNA]</scope>
    <source>
        <strain evidence="4 5">MS-1</strain>
    </source>
</reference>
<dbReference type="PIRSF" id="PIRSF005622">
    <property type="entry name" value="Hydrgn_mat_hypD"/>
    <property type="match status" value="1"/>
</dbReference>
<proteinExistence type="inferred from homology"/>
<dbReference type="Gene3D" id="6.10.20.100">
    <property type="match status" value="1"/>
</dbReference>
<dbReference type="STRING" id="1203610.HMPREF1536_04880"/>
<dbReference type="AlphaFoldDB" id="A0A0F5ISW5"/>
<dbReference type="GO" id="GO:0005506">
    <property type="term" value="F:iron ion binding"/>
    <property type="evidence" value="ECO:0007669"/>
    <property type="project" value="TreeGrafter"/>
</dbReference>
<sequence>MKYVDEYRNNDQVQSLLRAIRQVTTQPWHIMEICGGQTHAIARYRLEELLPREIHLLHGPGCPVCVTPVALIDQALELAGQPSVILASFGDMMRVPGTKEDLLQAKAHGADVRMLYSPLDAVELAEAYPDKEVVFFAIGFETTAPVHMMALKEAQRRKLPNFSLLTSLFTVPPAMEAILSDPECKVDGFLTAGHVCAITGNTAYHKLAERYKTPMVVTGFEPVDLLYGIYRCLLQLENGSHFVENAYKRVVPEEGNPAARRLMDETLEPCDQEWRGIGLIPGSGLQLKKEYANYSSREKFPFHPKGAEISSRCIAGDIMRGIKQPSDCPFFGKACSPERPVGAPMVSSEGVCAAYYKYM</sequence>
<evidence type="ECO:0000313" key="4">
    <source>
        <dbReference type="EMBL" id="KKB48415.1"/>
    </source>
</evidence>
<dbReference type="Gene3D" id="3.40.50.11740">
    <property type="entry name" value="HypD, alpha/beta domain 2"/>
    <property type="match status" value="2"/>
</dbReference>
<keyword evidence="5" id="KW-1185">Reference proteome</keyword>
<evidence type="ECO:0000256" key="2">
    <source>
        <dbReference type="ARBA" id="ARBA00022723"/>
    </source>
</evidence>
<dbReference type="NCBIfam" id="TIGR00075">
    <property type="entry name" value="hypD"/>
    <property type="match status" value="1"/>
</dbReference>
<protein>
    <submittedName>
        <fullName evidence="4">Hydrogenase expression/formation protein HypD</fullName>
    </submittedName>
</protein>
<organism evidence="4 5">
    <name type="scientific">Parabacteroides gordonii MS-1 = DSM 23371</name>
    <dbReference type="NCBI Taxonomy" id="1203610"/>
    <lineage>
        <taxon>Bacteria</taxon>
        <taxon>Pseudomonadati</taxon>
        <taxon>Bacteroidota</taxon>
        <taxon>Bacteroidia</taxon>
        <taxon>Bacteroidales</taxon>
        <taxon>Tannerellaceae</taxon>
        <taxon>Parabacteroides</taxon>
    </lineage>
</organism>
<dbReference type="RefSeq" id="WP_028728439.1">
    <property type="nucleotide sequence ID" value="NZ_AUAE01000030.1"/>
</dbReference>
<name>A0A0F5ISW5_9BACT</name>
<comment type="caution">
    <text evidence="4">The sequence shown here is derived from an EMBL/GenBank/DDBJ whole genome shotgun (WGS) entry which is preliminary data.</text>
</comment>
<dbReference type="GO" id="GO:0051539">
    <property type="term" value="F:4 iron, 4 sulfur cluster binding"/>
    <property type="evidence" value="ECO:0007669"/>
    <property type="project" value="TreeGrafter"/>
</dbReference>
<dbReference type="InterPro" id="IPR002780">
    <property type="entry name" value="Hyd_form_HypD"/>
</dbReference>
<dbReference type="GO" id="GO:0051604">
    <property type="term" value="P:protein maturation"/>
    <property type="evidence" value="ECO:0007669"/>
    <property type="project" value="TreeGrafter"/>
</dbReference>
<evidence type="ECO:0000313" key="5">
    <source>
        <dbReference type="Proteomes" id="UP000033035"/>
    </source>
</evidence>
<dbReference type="EMBL" id="AQHW01000027">
    <property type="protein sequence ID" value="KKB48415.1"/>
    <property type="molecule type" value="Genomic_DNA"/>
</dbReference>
<accession>A0A0F5ISW5</accession>
<comment type="similarity">
    <text evidence="1">Belongs to the HypD family.</text>
</comment>
<dbReference type="GO" id="GO:0070025">
    <property type="term" value="F:carbon monoxide binding"/>
    <property type="evidence" value="ECO:0007669"/>
    <property type="project" value="TreeGrafter"/>
</dbReference>
<dbReference type="PANTHER" id="PTHR30149">
    <property type="entry name" value="HYDROGENASE PROTEIN ASSEMBLY PROTEIN HYPD"/>
    <property type="match status" value="1"/>
</dbReference>
<dbReference type="InterPro" id="IPR042243">
    <property type="entry name" value="HypD_1"/>
</dbReference>
<dbReference type="Proteomes" id="UP000033035">
    <property type="component" value="Unassembled WGS sequence"/>
</dbReference>
<dbReference type="HOGENOM" id="CLU_048562_1_0_10"/>
<evidence type="ECO:0000256" key="3">
    <source>
        <dbReference type="ARBA" id="ARBA00023004"/>
    </source>
</evidence>
<dbReference type="InterPro" id="IPR042244">
    <property type="entry name" value="HypD_2_sf"/>
</dbReference>
<dbReference type="PANTHER" id="PTHR30149:SF0">
    <property type="entry name" value="HYDROGENASE MATURATION FACTOR HYPD"/>
    <property type="match status" value="1"/>
</dbReference>
<gene>
    <name evidence="4" type="ORF">HMPREF1536_04880</name>
</gene>
<keyword evidence="2" id="KW-0479">Metal-binding</keyword>
<keyword evidence="3" id="KW-0408">Iron</keyword>